<name>A0AAE3QLX2_9BACT</name>
<organism evidence="1 2">
    <name type="scientific">Xanthocytophaga flava</name>
    <dbReference type="NCBI Taxonomy" id="3048013"/>
    <lineage>
        <taxon>Bacteria</taxon>
        <taxon>Pseudomonadati</taxon>
        <taxon>Bacteroidota</taxon>
        <taxon>Cytophagia</taxon>
        <taxon>Cytophagales</taxon>
        <taxon>Rhodocytophagaceae</taxon>
        <taxon>Xanthocytophaga</taxon>
    </lineage>
</organism>
<accession>A0AAE3QLX2</accession>
<comment type="caution">
    <text evidence="1">The sequence shown here is derived from an EMBL/GenBank/DDBJ whole genome shotgun (WGS) entry which is preliminary data.</text>
</comment>
<reference evidence="1" key="1">
    <citation type="submission" date="2023-05" db="EMBL/GenBank/DDBJ databases">
        <authorList>
            <person name="Zhang X."/>
        </authorList>
    </citation>
    <scope>NUCLEOTIDE SEQUENCE</scope>
    <source>
        <strain evidence="1">YF14B1</strain>
    </source>
</reference>
<protein>
    <submittedName>
        <fullName evidence="1">Uncharacterized protein</fullName>
    </submittedName>
</protein>
<dbReference type="RefSeq" id="WP_313979943.1">
    <property type="nucleotide sequence ID" value="NZ_JASJOS010000006.1"/>
</dbReference>
<dbReference type="Proteomes" id="UP001241110">
    <property type="component" value="Unassembled WGS sequence"/>
</dbReference>
<evidence type="ECO:0000313" key="2">
    <source>
        <dbReference type="Proteomes" id="UP001241110"/>
    </source>
</evidence>
<dbReference type="EMBL" id="JASJOS010000006">
    <property type="protein sequence ID" value="MDJ1481747.1"/>
    <property type="molecule type" value="Genomic_DNA"/>
</dbReference>
<proteinExistence type="predicted"/>
<gene>
    <name evidence="1" type="ORF">QNI16_14700</name>
</gene>
<sequence length="257" mass="29376">MAKSKKTERILLESNPELKAAMEKAFRGYLPVLQKAISAYAELGYPETVSLDLINSLVSDRESWFAFDQNYRSWFYDNTPSINQLPMEKEAVLPHLRLPAAYTEFKNAIDQLVYENQQPDYTLPSGYQMTFPMNINLYTLEGSTVAVNEEQLNKHLEKSTETYLEDPVHIELYNRLTALVEEMNTLRELLRGGLFGYKTQLQGIVFQPMDMDSNYGSTEIKLNVAAIRSISTESNPALAKFMGTTWVPQVQPEEHEA</sequence>
<dbReference type="AlphaFoldDB" id="A0AAE3QLX2"/>
<evidence type="ECO:0000313" key="1">
    <source>
        <dbReference type="EMBL" id="MDJ1481747.1"/>
    </source>
</evidence>